<keyword evidence="4" id="KW-1185">Reference proteome</keyword>
<dbReference type="InterPro" id="IPR000835">
    <property type="entry name" value="HTH_MarR-typ"/>
</dbReference>
<dbReference type="EMBL" id="JADKPO010000020">
    <property type="protein sequence ID" value="MBF4769036.1"/>
    <property type="molecule type" value="Genomic_DNA"/>
</dbReference>
<sequence>MSRAEPVRPTSPPLIALVHRANKALQANMVAQAHRQGHPEIKQSHNAVFGTLHGEGQRAVDMAASMGITRQSMGEIVREMVQLDILEMVPDPADRRAKLVTFSAHGLEVAAAGFRHIGALERRFAEEFGAADYETARRVLVRVAEMLEADDAEPHDQAVTPGQTESRRSSPG</sequence>
<feature type="domain" description="HTH marR-type" evidence="2">
    <location>
        <begin position="11"/>
        <end position="145"/>
    </location>
</feature>
<comment type="caution">
    <text evidence="3">The sequence shown here is derived from an EMBL/GenBank/DDBJ whole genome shotgun (WGS) entry which is preliminary data.</text>
</comment>
<organism evidence="3 4">
    <name type="scientific">Nocardioides agariphilus</name>
    <dbReference type="NCBI Taxonomy" id="433664"/>
    <lineage>
        <taxon>Bacteria</taxon>
        <taxon>Bacillati</taxon>
        <taxon>Actinomycetota</taxon>
        <taxon>Actinomycetes</taxon>
        <taxon>Propionibacteriales</taxon>
        <taxon>Nocardioidaceae</taxon>
        <taxon>Nocardioides</taxon>
    </lineage>
</organism>
<dbReference type="RefSeq" id="WP_194697188.1">
    <property type="nucleotide sequence ID" value="NZ_JADKPO010000020.1"/>
</dbReference>
<protein>
    <submittedName>
        <fullName evidence="3">Winged helix-turn-helix transcriptional regulator</fullName>
    </submittedName>
</protein>
<evidence type="ECO:0000256" key="1">
    <source>
        <dbReference type="SAM" id="MobiDB-lite"/>
    </source>
</evidence>
<reference evidence="3" key="1">
    <citation type="submission" date="2020-11" db="EMBL/GenBank/DDBJ databases">
        <title>Nocardioides cynanchi sp. nov., isolated from soil of rhizosphere of Cynanchum wilfordii.</title>
        <authorList>
            <person name="Lee J.-S."/>
            <person name="Suh M.K."/>
            <person name="Kim J.-S."/>
        </authorList>
    </citation>
    <scope>NUCLEOTIDE SEQUENCE</scope>
    <source>
        <strain evidence="3">KCTC 19276</strain>
    </source>
</reference>
<dbReference type="InterPro" id="IPR036388">
    <property type="entry name" value="WH-like_DNA-bd_sf"/>
</dbReference>
<evidence type="ECO:0000259" key="2">
    <source>
        <dbReference type="PROSITE" id="PS50995"/>
    </source>
</evidence>
<dbReference type="Proteomes" id="UP000660668">
    <property type="component" value="Unassembled WGS sequence"/>
</dbReference>
<proteinExistence type="predicted"/>
<dbReference type="GO" id="GO:0006950">
    <property type="term" value="P:response to stress"/>
    <property type="evidence" value="ECO:0007669"/>
    <property type="project" value="TreeGrafter"/>
</dbReference>
<dbReference type="InterPro" id="IPR036390">
    <property type="entry name" value="WH_DNA-bd_sf"/>
</dbReference>
<dbReference type="Gene3D" id="1.10.10.10">
    <property type="entry name" value="Winged helix-like DNA-binding domain superfamily/Winged helix DNA-binding domain"/>
    <property type="match status" value="1"/>
</dbReference>
<name>A0A930VNT7_9ACTN</name>
<dbReference type="PANTHER" id="PTHR33164">
    <property type="entry name" value="TRANSCRIPTIONAL REGULATOR, MARR FAMILY"/>
    <property type="match status" value="1"/>
</dbReference>
<dbReference type="InterPro" id="IPR039422">
    <property type="entry name" value="MarR/SlyA-like"/>
</dbReference>
<evidence type="ECO:0000313" key="4">
    <source>
        <dbReference type="Proteomes" id="UP000660668"/>
    </source>
</evidence>
<gene>
    <name evidence="3" type="ORF">ISU10_14815</name>
</gene>
<evidence type="ECO:0000313" key="3">
    <source>
        <dbReference type="EMBL" id="MBF4769036.1"/>
    </source>
</evidence>
<dbReference type="PROSITE" id="PS50995">
    <property type="entry name" value="HTH_MARR_2"/>
    <property type="match status" value="1"/>
</dbReference>
<dbReference type="SUPFAM" id="SSF46785">
    <property type="entry name" value="Winged helix' DNA-binding domain"/>
    <property type="match status" value="1"/>
</dbReference>
<dbReference type="AlphaFoldDB" id="A0A930VNT7"/>
<feature type="region of interest" description="Disordered" evidence="1">
    <location>
        <begin position="150"/>
        <end position="172"/>
    </location>
</feature>
<accession>A0A930VNT7</accession>
<dbReference type="GO" id="GO:0003700">
    <property type="term" value="F:DNA-binding transcription factor activity"/>
    <property type="evidence" value="ECO:0007669"/>
    <property type="project" value="InterPro"/>
</dbReference>
<dbReference type="PANTHER" id="PTHR33164:SF99">
    <property type="entry name" value="MARR FAMILY REGULATORY PROTEIN"/>
    <property type="match status" value="1"/>
</dbReference>